<proteinExistence type="predicted"/>
<evidence type="ECO:0000259" key="2">
    <source>
        <dbReference type="Pfam" id="PF18134"/>
    </source>
</evidence>
<keyword evidence="4" id="KW-1185">Reference proteome</keyword>
<gene>
    <name evidence="3" type="ORF">QU665_02370</name>
</gene>
<dbReference type="InterPro" id="IPR040511">
    <property type="entry name" value="AGS_C"/>
</dbReference>
<organism evidence="3 4">
    <name type="scientific">Actinomyces oris</name>
    <dbReference type="NCBI Taxonomy" id="544580"/>
    <lineage>
        <taxon>Bacteria</taxon>
        <taxon>Bacillati</taxon>
        <taxon>Actinomycetota</taxon>
        <taxon>Actinomycetes</taxon>
        <taxon>Actinomycetales</taxon>
        <taxon>Actinomycetaceae</taxon>
        <taxon>Actinomyces</taxon>
    </lineage>
</organism>
<dbReference type="InterPro" id="IPR006116">
    <property type="entry name" value="NT_2-5OAS_ClassI-CCAase"/>
</dbReference>
<protein>
    <submittedName>
        <fullName evidence="3">Nucleotidyltransferase</fullName>
    </submittedName>
</protein>
<dbReference type="Gene3D" id="3.30.460.10">
    <property type="entry name" value="Beta Polymerase, domain 2"/>
    <property type="match status" value="1"/>
</dbReference>
<dbReference type="EMBL" id="JAXBCZ010000001">
    <property type="protein sequence ID" value="MEA1303936.1"/>
    <property type="molecule type" value="Genomic_DNA"/>
</dbReference>
<dbReference type="CDD" id="cd05400">
    <property type="entry name" value="NT_2-5OAS_ClassI-CCAase"/>
    <property type="match status" value="1"/>
</dbReference>
<evidence type="ECO:0000313" key="4">
    <source>
        <dbReference type="Proteomes" id="UP001289581"/>
    </source>
</evidence>
<sequence>MKTDDAFSEFIDNLAIKNRDEIVRRRDEITRVLNQEFRSLDDSTHYQMMVGSFGRYTAINGISDLDMLYILPPSLWSSYNKDTGPESALSRVRQALKTRYPRTEIKVNQCIVSIQFTNFRFELQPVFENGDESFKYPDTYSNNWKTTKPREEIKEISSTDSVTHGNLRNLCKMVRAWRNKHGVAMGGLLIDTLVYNFLQSTCDYRSSSISSYGQMVRDFFNYLSKEPYKEHYLAVGSRQHVRVKKNFQRKAKQACNICDEALQAEGSSNAISKWKELFGRPFPAKSNKRDNLSYNNTEEFIEDSYPIDIRNTVMIKCKVTQDGFMPRQLRDMLIKHIPLLPKKTLDFTITSCDVTNQYEVRWKVLNRGDEAERRNEIRGQIIKPNKGNGHRETTRFRGDHYVECYVLDNGVVVARDRIDVPISSS</sequence>
<name>A0AAW9KG97_9ACTO</name>
<dbReference type="Pfam" id="PF18134">
    <property type="entry name" value="AGS_C"/>
    <property type="match status" value="1"/>
</dbReference>
<accession>A0AAW9KG97</accession>
<dbReference type="Pfam" id="PF18144">
    <property type="entry name" value="SMODS"/>
    <property type="match status" value="1"/>
</dbReference>
<dbReference type="GO" id="GO:0016779">
    <property type="term" value="F:nucleotidyltransferase activity"/>
    <property type="evidence" value="ECO:0007669"/>
    <property type="project" value="InterPro"/>
</dbReference>
<feature type="domain" description="Adenylyl/Guanylyl and SMODS C-terminal sensor" evidence="2">
    <location>
        <begin position="296"/>
        <end position="423"/>
    </location>
</feature>
<keyword evidence="1" id="KW-0051">Antiviral defense</keyword>
<dbReference type="GO" id="GO:0051607">
    <property type="term" value="P:defense response to virus"/>
    <property type="evidence" value="ECO:0007669"/>
    <property type="project" value="UniProtKB-KW"/>
</dbReference>
<dbReference type="Proteomes" id="UP001289581">
    <property type="component" value="Unassembled WGS sequence"/>
</dbReference>
<dbReference type="InterPro" id="IPR043519">
    <property type="entry name" value="NT_sf"/>
</dbReference>
<evidence type="ECO:0000313" key="3">
    <source>
        <dbReference type="EMBL" id="MEA1303936.1"/>
    </source>
</evidence>
<evidence type="ECO:0000256" key="1">
    <source>
        <dbReference type="ARBA" id="ARBA00023118"/>
    </source>
</evidence>
<dbReference type="AlphaFoldDB" id="A0AAW9KG97"/>
<comment type="caution">
    <text evidence="3">The sequence shown here is derived from an EMBL/GenBank/DDBJ whole genome shotgun (WGS) entry which is preliminary data.</text>
</comment>
<dbReference type="RefSeq" id="WP_322911540.1">
    <property type="nucleotide sequence ID" value="NZ_JAXBCZ010000001.1"/>
</dbReference>
<dbReference type="SUPFAM" id="SSF81301">
    <property type="entry name" value="Nucleotidyltransferase"/>
    <property type="match status" value="1"/>
</dbReference>
<reference evidence="3 4" key="1">
    <citation type="submission" date="2023-06" db="EMBL/GenBank/DDBJ databases">
        <title>Actinomyces orist ORNL 0101 HMT-893 genome.</title>
        <authorList>
            <person name="Johnston C.D."/>
            <person name="Chen T."/>
            <person name="Dewhirst F.E."/>
        </authorList>
    </citation>
    <scope>NUCLEOTIDE SEQUENCE [LARGE SCALE GENOMIC DNA]</scope>
    <source>
        <strain evidence="3 4">ORNL 0101</strain>
    </source>
</reference>